<dbReference type="SUPFAM" id="SSF46894">
    <property type="entry name" value="C-terminal effector domain of the bipartite response regulators"/>
    <property type="match status" value="1"/>
</dbReference>
<evidence type="ECO:0000256" key="2">
    <source>
        <dbReference type="ARBA" id="ARBA00022840"/>
    </source>
</evidence>
<sequence>MSWSAARVPFIARETELAALRAAVARAAAGEPGLVLLGADAGVGKTRLLDQLGDRVAEDGATVVTGHCVDLGEIGLPYLPFVEVLRRLTDGRPEVAAVLDDRPALRRLLPDGAAPAEPAERLQLFDAVAALLAAAGAPGRPLVVVLEDLHWADASSRDLLRFLVARLRTEPVLLIGSYRADDLHRRHPLRPVLAELGRHPRVQRIELAPFGTDELRAFTTALTGAPLPEDVLRRIEDRSEGNAYFAEELTEARGAGADLPETVADALRARFEQLGPAGQRLVRAASAAGRRVTEPLLRAVVAGDGIDVDEALRDAIAHHVLVGDEDRLAFRHALLAEAVYTDLLPGEQIALHRGYLLAADADPGLATAAERAHHALLARDDRRAILAAREAAAEAARQLAPDEELRHLETVLRLWPGVPTAADDLGTDRVALLIAAAAAGGRAGLGTRAVALAQDALAPAREHGGVRAAEAHVALARHLLAVERIEDALAQTTLAEQALGADHPEDDGPVLAWVLATRARAALNADQDELAARAATAAVDQARAAGAADAEADALISLAVLVVDDPERAATLLHEALLRARESGDVGTELRCAYNLAANRFYAGQLPEATTVATDGLALARRTGLTWSPYGVELRLFLDLIRFTRGDLSPATPTGDAGPPPAAAALESVQLYAAVARGDAGVAEHALALVHGAHEDTQITMIAGGCTVDALTWAGRPEEALALALDLIEEIGRAWTDSFLGGIWLSALGIAALADLAATDRIAGRDPADRLAAGSELLRRAVDTAGRGRPRGGPLGPEGRAWLARAHAEHTRLTGDPDPALWAAATTAFGYGYRYEEARTRWRWAEAMLATGDRDGARTRAAEALATARAIGAAPLATAVADLARRGRLDLPGVASTGGDLLTARESEVLMLAATGLSNRQIGERMFISAKTVSVHMSRVLDKLGASGRAEAVSIGHRRGLIEG</sequence>
<dbReference type="Gene3D" id="1.25.40.10">
    <property type="entry name" value="Tetratricopeptide repeat domain"/>
    <property type="match status" value="1"/>
</dbReference>
<comment type="caution">
    <text evidence="4">The sequence shown here is derived from an EMBL/GenBank/DDBJ whole genome shotgun (WGS) entry which is preliminary data.</text>
</comment>
<dbReference type="InterPro" id="IPR016032">
    <property type="entry name" value="Sig_transdc_resp-reg_C-effctor"/>
</dbReference>
<proteinExistence type="predicted"/>
<dbReference type="InterPro" id="IPR041664">
    <property type="entry name" value="AAA_16"/>
</dbReference>
<evidence type="ECO:0000259" key="3">
    <source>
        <dbReference type="PROSITE" id="PS50043"/>
    </source>
</evidence>
<gene>
    <name evidence="4" type="ORF">HGA03_15690</name>
</gene>
<dbReference type="SUPFAM" id="SSF52540">
    <property type="entry name" value="P-loop containing nucleoside triphosphate hydrolases"/>
    <property type="match status" value="1"/>
</dbReference>
<dbReference type="SMART" id="SM00421">
    <property type="entry name" value="HTH_LUXR"/>
    <property type="match status" value="1"/>
</dbReference>
<dbReference type="EMBL" id="JAAXOX010000012">
    <property type="protein sequence ID" value="NKY24112.1"/>
    <property type="molecule type" value="Genomic_DNA"/>
</dbReference>
<evidence type="ECO:0000313" key="5">
    <source>
        <dbReference type="Proteomes" id="UP000581206"/>
    </source>
</evidence>
<dbReference type="Pfam" id="PF13191">
    <property type="entry name" value="AAA_16"/>
    <property type="match status" value="1"/>
</dbReference>
<dbReference type="PROSITE" id="PS00622">
    <property type="entry name" value="HTH_LUXR_1"/>
    <property type="match status" value="1"/>
</dbReference>
<dbReference type="GO" id="GO:0003677">
    <property type="term" value="F:DNA binding"/>
    <property type="evidence" value="ECO:0007669"/>
    <property type="project" value="InterPro"/>
</dbReference>
<dbReference type="Proteomes" id="UP000581206">
    <property type="component" value="Unassembled WGS sequence"/>
</dbReference>
<organism evidence="4 5">
    <name type="scientific">Cellulomonas denverensis</name>
    <dbReference type="NCBI Taxonomy" id="264297"/>
    <lineage>
        <taxon>Bacteria</taxon>
        <taxon>Bacillati</taxon>
        <taxon>Actinomycetota</taxon>
        <taxon>Actinomycetes</taxon>
        <taxon>Micrococcales</taxon>
        <taxon>Cellulomonadaceae</taxon>
        <taxon>Cellulomonas</taxon>
    </lineage>
</organism>
<name>A0A7X6R0F9_9CELL</name>
<dbReference type="AlphaFoldDB" id="A0A7X6R0F9"/>
<evidence type="ECO:0000256" key="1">
    <source>
        <dbReference type="ARBA" id="ARBA00022741"/>
    </source>
</evidence>
<dbReference type="GO" id="GO:0004016">
    <property type="term" value="F:adenylate cyclase activity"/>
    <property type="evidence" value="ECO:0007669"/>
    <property type="project" value="TreeGrafter"/>
</dbReference>
<dbReference type="GO" id="GO:0006355">
    <property type="term" value="P:regulation of DNA-templated transcription"/>
    <property type="evidence" value="ECO:0007669"/>
    <property type="project" value="InterPro"/>
</dbReference>
<evidence type="ECO:0000313" key="4">
    <source>
        <dbReference type="EMBL" id="NKY24112.1"/>
    </source>
</evidence>
<dbReference type="GO" id="GO:0005524">
    <property type="term" value="F:ATP binding"/>
    <property type="evidence" value="ECO:0007669"/>
    <property type="project" value="UniProtKB-KW"/>
</dbReference>
<reference evidence="4 5" key="1">
    <citation type="submission" date="2020-04" db="EMBL/GenBank/DDBJ databases">
        <title>MicrobeNet Type strains.</title>
        <authorList>
            <person name="Nicholson A.C."/>
        </authorList>
    </citation>
    <scope>NUCLEOTIDE SEQUENCE [LARGE SCALE GENOMIC DNA]</scope>
    <source>
        <strain evidence="4 5">ATCC BAA-788</strain>
    </source>
</reference>
<keyword evidence="1" id="KW-0547">Nucleotide-binding</keyword>
<dbReference type="SUPFAM" id="SSF48452">
    <property type="entry name" value="TPR-like"/>
    <property type="match status" value="1"/>
</dbReference>
<dbReference type="Pfam" id="PF00196">
    <property type="entry name" value="GerE"/>
    <property type="match status" value="1"/>
</dbReference>
<keyword evidence="5" id="KW-1185">Reference proteome</keyword>
<accession>A0A7X6R0F9</accession>
<dbReference type="GO" id="GO:0005737">
    <property type="term" value="C:cytoplasm"/>
    <property type="evidence" value="ECO:0007669"/>
    <property type="project" value="TreeGrafter"/>
</dbReference>
<dbReference type="Gene3D" id="1.10.10.10">
    <property type="entry name" value="Winged helix-like DNA-binding domain superfamily/Winged helix DNA-binding domain"/>
    <property type="match status" value="1"/>
</dbReference>
<dbReference type="PROSITE" id="PS50043">
    <property type="entry name" value="HTH_LUXR_2"/>
    <property type="match status" value="1"/>
</dbReference>
<keyword evidence="2" id="KW-0067">ATP-binding</keyword>
<dbReference type="PRINTS" id="PR00038">
    <property type="entry name" value="HTHLUXR"/>
</dbReference>
<dbReference type="InterPro" id="IPR027417">
    <property type="entry name" value="P-loop_NTPase"/>
</dbReference>
<dbReference type="InterPro" id="IPR036388">
    <property type="entry name" value="WH-like_DNA-bd_sf"/>
</dbReference>
<feature type="domain" description="HTH luxR-type" evidence="3">
    <location>
        <begin position="895"/>
        <end position="960"/>
    </location>
</feature>
<dbReference type="InterPro" id="IPR000792">
    <property type="entry name" value="Tscrpt_reg_LuxR_C"/>
</dbReference>
<dbReference type="PANTHER" id="PTHR16305:SF35">
    <property type="entry name" value="TRANSCRIPTIONAL ACTIVATOR DOMAIN"/>
    <property type="match status" value="1"/>
</dbReference>
<dbReference type="RefSeq" id="WP_168631246.1">
    <property type="nucleotide sequence ID" value="NZ_BONL01000008.1"/>
</dbReference>
<dbReference type="InterPro" id="IPR011990">
    <property type="entry name" value="TPR-like_helical_dom_sf"/>
</dbReference>
<dbReference type="PANTHER" id="PTHR16305">
    <property type="entry name" value="TESTICULAR SOLUBLE ADENYLYL CYCLASE"/>
    <property type="match status" value="1"/>
</dbReference>
<dbReference type="CDD" id="cd06170">
    <property type="entry name" value="LuxR_C_like"/>
    <property type="match status" value="1"/>
</dbReference>
<protein>
    <submittedName>
        <fullName evidence="4">AAA family ATPase</fullName>
    </submittedName>
</protein>